<organism evidence="2 3">
    <name type="scientific">Oikopleura dioica</name>
    <name type="common">Tunicate</name>
    <dbReference type="NCBI Taxonomy" id="34765"/>
    <lineage>
        <taxon>Eukaryota</taxon>
        <taxon>Metazoa</taxon>
        <taxon>Chordata</taxon>
        <taxon>Tunicata</taxon>
        <taxon>Appendicularia</taxon>
        <taxon>Copelata</taxon>
        <taxon>Oikopleuridae</taxon>
        <taxon>Oikopleura</taxon>
    </lineage>
</organism>
<dbReference type="Proteomes" id="UP001158576">
    <property type="component" value="Chromosome PAR"/>
</dbReference>
<feature type="chain" id="PRO_5045786910" evidence="1">
    <location>
        <begin position="22"/>
        <end position="521"/>
    </location>
</feature>
<protein>
    <submittedName>
        <fullName evidence="2">Oidioi.mRNA.OKI2018_I69.PAR.g8562.t1.cds</fullName>
    </submittedName>
</protein>
<accession>A0ABN7RKZ9</accession>
<evidence type="ECO:0000313" key="2">
    <source>
        <dbReference type="EMBL" id="CAG5076837.1"/>
    </source>
</evidence>
<sequence length="521" mass="60319">MIRLKLILAFAKLLPAQFSNTRYIESNEFAAAEEFFREDNWNDYAGLWIEHNDFLTADEDYSENLSTMKDEYFKSLGFTPDPRMPPQPAIELHPDAGRRVSHTVRIPPLPPGMAYRVTHCIAQSRYGPIYKMMYNTCADKKIDVARHSPMALIHEKKNIFPYFFQRVEQFSGVPGGFDQSNIRYVCKVGLCPLMIQGSCPSVNSCPESPPEMPPIGNFERKRFRKRGYLGLNRPHSVADPEYKPFGGFVKNAKTSFAHESEQELTKSAKFDFYLHKEELVYKNVVVNASTNETDLVRVYPETFDDIMLGIARHLYKTGVRIPQLIEMKIVASGDVLTTQPDFEEMSGFHEHSRERWQRKSETPKDYRRRINRVIKLAKRRELGSLKPHKAYRKFAGLLGAPTKPTPTEKPIQLQLQTEREIVYEDEREYDEEEEEEEEISPRMIKADTGVSKFGICVKKSAHNKNFLMESLNCKFFVEINPISRQIKMRPKNVEKAPDFPSLVNIIPQIHDRISKHDSNQK</sequence>
<gene>
    <name evidence="2" type="ORF">OKIOD_LOCUS120</name>
</gene>
<reference evidence="2 3" key="1">
    <citation type="submission" date="2021-04" db="EMBL/GenBank/DDBJ databases">
        <authorList>
            <person name="Bliznina A."/>
        </authorList>
    </citation>
    <scope>NUCLEOTIDE SEQUENCE [LARGE SCALE GENOMIC DNA]</scope>
</reference>
<keyword evidence="1" id="KW-0732">Signal</keyword>
<proteinExistence type="predicted"/>
<feature type="signal peptide" evidence="1">
    <location>
        <begin position="1"/>
        <end position="21"/>
    </location>
</feature>
<evidence type="ECO:0000313" key="3">
    <source>
        <dbReference type="Proteomes" id="UP001158576"/>
    </source>
</evidence>
<dbReference type="EMBL" id="OU015568">
    <property type="protein sequence ID" value="CAG5076837.1"/>
    <property type="molecule type" value="Genomic_DNA"/>
</dbReference>
<keyword evidence="3" id="KW-1185">Reference proteome</keyword>
<evidence type="ECO:0000256" key="1">
    <source>
        <dbReference type="SAM" id="SignalP"/>
    </source>
</evidence>
<name>A0ABN7RKZ9_OIKDI</name>